<dbReference type="Pfam" id="PF00579">
    <property type="entry name" value="tRNA-synt_1b"/>
    <property type="match status" value="1"/>
</dbReference>
<evidence type="ECO:0000256" key="10">
    <source>
        <dbReference type="ARBA" id="ARBA00060965"/>
    </source>
</evidence>
<dbReference type="AlphaFoldDB" id="M9R5F3"/>
<dbReference type="SUPFAM" id="SSF55174">
    <property type="entry name" value="Alpha-L RNA-binding motif"/>
    <property type="match status" value="1"/>
</dbReference>
<comment type="subunit">
    <text evidence="11">Homodimer.</text>
</comment>
<dbReference type="Gene3D" id="3.10.290.10">
    <property type="entry name" value="RNA-binding S4 domain"/>
    <property type="match status" value="1"/>
</dbReference>
<sequence>MNRLNQLAGFGDVVFRPFSKCGAQHGNLGFCVGAKRTFAKLDKRMAVRHNFGRIDTVQRRARHGPNDTHHLIFQHALPLGPTAAYRMREIYARQHIMTYHPKSDFIRVMMERGFLADCTDYQGLDDAFAAGVVPAYIGFDATAKSLHVGSLIQIMMLRWLQKTGHQPITLMGGGTTKVGDPSFRADERPLLTPDKIDDNISGIKKVFAAYIKYDTGQPNSALMLNNAEWLDDLNYLDFLRDIGKHFSVNRMLSFESVKSRLDREQSLSFLEFNYMILQAYDFLELNRRYGCKLQMGGSDQWGNIVNGIDLTRRVLDHQIFGLTSPLLTTSDGKKMGKSLSGAIWLNDEMLSSYEFWQFWRNTTDSDVGRFLKLYTELPVAECDRLGALEGADINGAKIVLANEVTTLLHGKDAAQAAEKTAKEVFEKGGIGDDLPTLTLAASDLVDGISIVQLIVKSGLAGSGKEAKRLISDGGAKINDDMLTDAGRMITAADLETPIKLSAGKKRHALVQLG</sequence>
<keyword evidence="2 11" id="KW-0963">Cytoplasm</keyword>
<dbReference type="eggNOG" id="COG0162">
    <property type="taxonomic scope" value="Bacteria"/>
</dbReference>
<dbReference type="InterPro" id="IPR014729">
    <property type="entry name" value="Rossmann-like_a/b/a_fold"/>
</dbReference>
<dbReference type="FunFam" id="1.10.240.10:FF:000001">
    <property type="entry name" value="Tyrosine--tRNA ligase"/>
    <property type="match status" value="1"/>
</dbReference>
<comment type="similarity">
    <text evidence="10 11">Belongs to the class-I aminoacyl-tRNA synthetase family. TyrS type 1 subfamily.</text>
</comment>
<dbReference type="CDD" id="cd00805">
    <property type="entry name" value="TyrRS_core"/>
    <property type="match status" value="1"/>
</dbReference>
<dbReference type="SUPFAM" id="SSF52374">
    <property type="entry name" value="Nucleotidylyl transferase"/>
    <property type="match status" value="1"/>
</dbReference>
<feature type="binding site" evidence="11">
    <location>
        <position position="136"/>
    </location>
    <ligand>
        <name>L-tyrosine</name>
        <dbReference type="ChEBI" id="CHEBI:58315"/>
    </ligand>
</feature>
<dbReference type="EMBL" id="CP003740">
    <property type="protein sequence ID" value="AGI67874.1"/>
    <property type="molecule type" value="Genomic_DNA"/>
</dbReference>
<evidence type="ECO:0000256" key="7">
    <source>
        <dbReference type="ARBA" id="ARBA00022917"/>
    </source>
</evidence>
<dbReference type="PRINTS" id="PR01040">
    <property type="entry name" value="TRNASYNTHTYR"/>
</dbReference>
<keyword evidence="14" id="KW-1185">Reference proteome</keyword>
<comment type="function">
    <text evidence="11">Catalyzes the attachment of tyrosine to tRNA(Tyr) in a two-step reaction: tyrosine is first activated by ATP to form Tyr-AMP and then transferred to the acceptor end of tRNA(Tyr).</text>
</comment>
<dbReference type="GO" id="GO:0005524">
    <property type="term" value="F:ATP binding"/>
    <property type="evidence" value="ECO:0007669"/>
    <property type="project" value="UniProtKB-UniRule"/>
</dbReference>
<dbReference type="InterPro" id="IPR002307">
    <property type="entry name" value="Tyr-tRNA-ligase"/>
</dbReference>
<evidence type="ECO:0000256" key="1">
    <source>
        <dbReference type="ARBA" id="ARBA00004496"/>
    </source>
</evidence>
<dbReference type="Gene3D" id="1.10.240.10">
    <property type="entry name" value="Tyrosyl-Transfer RNA Synthetase"/>
    <property type="match status" value="1"/>
</dbReference>
<dbReference type="Gene3D" id="3.40.50.620">
    <property type="entry name" value="HUPs"/>
    <property type="match status" value="1"/>
</dbReference>
<keyword evidence="7 11" id="KW-0648">Protein biosynthesis</keyword>
<keyword evidence="5 11" id="KW-0067">ATP-binding</keyword>
<organism evidence="13 14">
    <name type="scientific">Octadecabacter antarcticus 307</name>
    <dbReference type="NCBI Taxonomy" id="391626"/>
    <lineage>
        <taxon>Bacteria</taxon>
        <taxon>Pseudomonadati</taxon>
        <taxon>Pseudomonadota</taxon>
        <taxon>Alphaproteobacteria</taxon>
        <taxon>Rhodobacterales</taxon>
        <taxon>Roseobacteraceae</taxon>
        <taxon>Octadecabacter</taxon>
    </lineage>
</organism>
<dbReference type="FunFam" id="3.40.50.620:FF:000008">
    <property type="entry name" value="Tyrosine--tRNA ligase"/>
    <property type="match status" value="1"/>
</dbReference>
<evidence type="ECO:0000256" key="9">
    <source>
        <dbReference type="ARBA" id="ARBA00048248"/>
    </source>
</evidence>
<dbReference type="GO" id="GO:0042803">
    <property type="term" value="F:protein homodimerization activity"/>
    <property type="evidence" value="ECO:0007669"/>
    <property type="project" value="UniProtKB-ARBA"/>
</dbReference>
<gene>
    <name evidence="11 13" type="primary">tyrS</name>
    <name evidence="13" type="ORF">OAN307_c22500</name>
</gene>
<evidence type="ECO:0000313" key="14">
    <source>
        <dbReference type="Proteomes" id="UP000005307"/>
    </source>
</evidence>
<comment type="subcellular location">
    <subcellularLocation>
        <location evidence="1 11">Cytoplasm</location>
    </subcellularLocation>
</comment>
<dbReference type="HAMAP" id="MF_02006">
    <property type="entry name" value="Tyr_tRNA_synth_type1"/>
    <property type="match status" value="1"/>
</dbReference>
<protein>
    <recommendedName>
        <fullName evidence="11">Tyrosine--tRNA ligase</fullName>
        <ecNumber evidence="11">6.1.1.1</ecNumber>
    </recommendedName>
    <alternativeName>
        <fullName evidence="11">Tyrosyl-tRNA synthetase</fullName>
        <shortName evidence="11">TyrRS</shortName>
    </alternativeName>
</protein>
<accession>M9R5F3</accession>
<evidence type="ECO:0000256" key="12">
    <source>
        <dbReference type="PROSITE-ProRule" id="PRU00182"/>
    </source>
</evidence>
<keyword evidence="4 11" id="KW-0547">Nucleotide-binding</keyword>
<dbReference type="PANTHER" id="PTHR11766">
    <property type="entry name" value="TYROSYL-TRNA SYNTHETASE"/>
    <property type="match status" value="1"/>
</dbReference>
<keyword evidence="3 11" id="KW-0436">Ligase</keyword>
<evidence type="ECO:0000256" key="8">
    <source>
        <dbReference type="ARBA" id="ARBA00023146"/>
    </source>
</evidence>
<dbReference type="InterPro" id="IPR036986">
    <property type="entry name" value="S4_RNA-bd_sf"/>
</dbReference>
<evidence type="ECO:0000256" key="2">
    <source>
        <dbReference type="ARBA" id="ARBA00022490"/>
    </source>
</evidence>
<evidence type="ECO:0000256" key="5">
    <source>
        <dbReference type="ARBA" id="ARBA00022840"/>
    </source>
</evidence>
<feature type="binding site" evidence="11">
    <location>
        <position position="274"/>
    </location>
    <ligand>
        <name>L-tyrosine</name>
        <dbReference type="ChEBI" id="CHEBI:58315"/>
    </ligand>
</feature>
<keyword evidence="8 11" id="KW-0030">Aminoacyl-tRNA synthetase</keyword>
<reference evidence="13 14" key="1">
    <citation type="journal article" date="2013" name="PLoS ONE">
        <title>Poles Apart: Arctic and Antarctic Octadecabacter strains Share High Genome Plasticity and a New Type of Xanthorhodopsin.</title>
        <authorList>
            <person name="Vollmers J."/>
            <person name="Voget S."/>
            <person name="Dietrich S."/>
            <person name="Gollnow K."/>
            <person name="Smits M."/>
            <person name="Meyer K."/>
            <person name="Brinkhoff T."/>
            <person name="Simon M."/>
            <person name="Daniel R."/>
        </authorList>
    </citation>
    <scope>NUCLEOTIDE SEQUENCE [LARGE SCALE GENOMIC DNA]</scope>
    <source>
        <strain evidence="13 14">307</strain>
    </source>
</reference>
<dbReference type="HOGENOM" id="CLU_024003_0_3_5"/>
<dbReference type="PROSITE" id="PS50889">
    <property type="entry name" value="S4"/>
    <property type="match status" value="1"/>
</dbReference>
<dbReference type="NCBIfam" id="TIGR00234">
    <property type="entry name" value="tyrS"/>
    <property type="match status" value="1"/>
</dbReference>
<evidence type="ECO:0000256" key="11">
    <source>
        <dbReference type="HAMAP-Rule" id="MF_02006"/>
    </source>
</evidence>
<feature type="binding site" evidence="11">
    <location>
        <position position="278"/>
    </location>
    <ligand>
        <name>L-tyrosine</name>
        <dbReference type="ChEBI" id="CHEBI:58315"/>
    </ligand>
</feature>
<dbReference type="CDD" id="cd00165">
    <property type="entry name" value="S4"/>
    <property type="match status" value="1"/>
</dbReference>
<feature type="short sequence motif" description="'HIGH' region" evidence="11">
    <location>
        <begin position="141"/>
        <end position="150"/>
    </location>
</feature>
<dbReference type="GO" id="GO:0006437">
    <property type="term" value="P:tyrosyl-tRNA aminoacylation"/>
    <property type="evidence" value="ECO:0007669"/>
    <property type="project" value="UniProtKB-UniRule"/>
</dbReference>
<evidence type="ECO:0000256" key="4">
    <source>
        <dbReference type="ARBA" id="ARBA00022741"/>
    </source>
</evidence>
<feature type="binding site" evidence="11">
    <location>
        <position position="337"/>
    </location>
    <ligand>
        <name>ATP</name>
        <dbReference type="ChEBI" id="CHEBI:30616"/>
    </ligand>
</feature>
<name>M9R5F3_9RHOB</name>
<dbReference type="InterPro" id="IPR002305">
    <property type="entry name" value="aa-tRNA-synth_Ic"/>
</dbReference>
<dbReference type="PANTHER" id="PTHR11766:SF0">
    <property type="entry name" value="TYROSINE--TRNA LIGASE, MITOCHONDRIAL"/>
    <property type="match status" value="1"/>
</dbReference>
<dbReference type="KEGG" id="oat:OAN307_c22500"/>
<comment type="catalytic activity">
    <reaction evidence="9 11">
        <text>tRNA(Tyr) + L-tyrosine + ATP = L-tyrosyl-tRNA(Tyr) + AMP + diphosphate + H(+)</text>
        <dbReference type="Rhea" id="RHEA:10220"/>
        <dbReference type="Rhea" id="RHEA-COMP:9706"/>
        <dbReference type="Rhea" id="RHEA-COMP:9707"/>
        <dbReference type="ChEBI" id="CHEBI:15378"/>
        <dbReference type="ChEBI" id="CHEBI:30616"/>
        <dbReference type="ChEBI" id="CHEBI:33019"/>
        <dbReference type="ChEBI" id="CHEBI:58315"/>
        <dbReference type="ChEBI" id="CHEBI:78442"/>
        <dbReference type="ChEBI" id="CHEBI:78536"/>
        <dbReference type="ChEBI" id="CHEBI:456215"/>
        <dbReference type="EC" id="6.1.1.1"/>
    </reaction>
</comment>
<evidence type="ECO:0000256" key="3">
    <source>
        <dbReference type="ARBA" id="ARBA00022598"/>
    </source>
</evidence>
<evidence type="ECO:0000256" key="6">
    <source>
        <dbReference type="ARBA" id="ARBA00022884"/>
    </source>
</evidence>
<feature type="short sequence motif" description="'KMSKS' region" evidence="11">
    <location>
        <begin position="334"/>
        <end position="338"/>
    </location>
</feature>
<proteinExistence type="inferred from homology"/>
<dbReference type="EC" id="6.1.1.1" evidence="11"/>
<evidence type="ECO:0000313" key="13">
    <source>
        <dbReference type="EMBL" id="AGI67874.1"/>
    </source>
</evidence>
<dbReference type="GO" id="GO:0004831">
    <property type="term" value="F:tyrosine-tRNA ligase activity"/>
    <property type="evidence" value="ECO:0007669"/>
    <property type="project" value="UniProtKB-UniRule"/>
</dbReference>
<dbReference type="InterPro" id="IPR024107">
    <property type="entry name" value="Tyr-tRNA-ligase_bac_1"/>
</dbReference>
<keyword evidence="6 12" id="KW-0694">RNA-binding</keyword>
<dbReference type="InterPro" id="IPR024088">
    <property type="entry name" value="Tyr-tRNA-ligase_bac-type"/>
</dbReference>
<dbReference type="STRING" id="391626.OAN307_c22500"/>
<dbReference type="GO" id="GO:0005829">
    <property type="term" value="C:cytosol"/>
    <property type="evidence" value="ECO:0007669"/>
    <property type="project" value="TreeGrafter"/>
</dbReference>
<dbReference type="GO" id="GO:0003723">
    <property type="term" value="F:RNA binding"/>
    <property type="evidence" value="ECO:0007669"/>
    <property type="project" value="UniProtKB-KW"/>
</dbReference>
<dbReference type="Proteomes" id="UP000005307">
    <property type="component" value="Chromosome"/>
</dbReference>